<dbReference type="FunFam" id="3.30.420.10:FF:000006">
    <property type="entry name" value="Ribonuclease HII"/>
    <property type="match status" value="1"/>
</dbReference>
<evidence type="ECO:0000256" key="9">
    <source>
        <dbReference type="ARBA" id="ARBA00022722"/>
    </source>
</evidence>
<reference evidence="18 19" key="1">
    <citation type="journal article" date="2018" name="Nat. Biotechnol.">
        <title>A standardized bacterial taxonomy based on genome phylogeny substantially revises the tree of life.</title>
        <authorList>
            <person name="Parks D.H."/>
            <person name="Chuvochina M."/>
            <person name="Waite D.W."/>
            <person name="Rinke C."/>
            <person name="Skarshewski A."/>
            <person name="Chaumeil P.A."/>
            <person name="Hugenholtz P."/>
        </authorList>
    </citation>
    <scope>NUCLEOTIDE SEQUENCE [LARGE SCALE GENOMIC DNA]</scope>
    <source>
        <strain evidence="18">UBA10948</strain>
    </source>
</reference>
<dbReference type="InterPro" id="IPR022898">
    <property type="entry name" value="RNase_HII"/>
</dbReference>
<keyword evidence="8 14" id="KW-0963">Cytoplasm</keyword>
<dbReference type="InterPro" id="IPR012337">
    <property type="entry name" value="RNaseH-like_sf"/>
</dbReference>
<keyword evidence="10 14" id="KW-0479">Metal-binding</keyword>
<name>A0A354YYH6_9FIRM</name>
<sequence length="227" mass="25374">MDKQKYLLDEVKRIEDLKRYEYEAYNKGFQYIAGIDEAGRGPIAGPVMAAAVILSRNFFCPGINDSKKLSALKRSKLAEEIKKQAISWSVAAVFPSYLDKVNILNATREAMLLAVKNLSPRPEYLLIDAVQLPDIDIKQYPLIKGDSLSVSIAAASILAKVERDRVMEAFDSLYPGYGFSRHKGYATREHLQSLLRLGACALHRVSFEPVKSMVLGARYGEQPALFE</sequence>
<evidence type="ECO:0000256" key="15">
    <source>
        <dbReference type="PROSITE-ProRule" id="PRU01319"/>
    </source>
</evidence>
<dbReference type="GO" id="GO:0043137">
    <property type="term" value="P:DNA replication, removal of RNA primer"/>
    <property type="evidence" value="ECO:0007669"/>
    <property type="project" value="TreeGrafter"/>
</dbReference>
<evidence type="ECO:0000256" key="12">
    <source>
        <dbReference type="ARBA" id="ARBA00022801"/>
    </source>
</evidence>
<keyword evidence="12 14" id="KW-0378">Hydrolase</keyword>
<dbReference type="GO" id="GO:0004523">
    <property type="term" value="F:RNA-DNA hybrid ribonuclease activity"/>
    <property type="evidence" value="ECO:0007669"/>
    <property type="project" value="UniProtKB-UniRule"/>
</dbReference>
<feature type="domain" description="RNase H type-2" evidence="17">
    <location>
        <begin position="30"/>
        <end position="219"/>
    </location>
</feature>
<evidence type="ECO:0000256" key="14">
    <source>
        <dbReference type="HAMAP-Rule" id="MF_00052"/>
    </source>
</evidence>
<keyword evidence="11 14" id="KW-0255">Endonuclease</keyword>
<proteinExistence type="inferred from homology"/>
<evidence type="ECO:0000256" key="3">
    <source>
        <dbReference type="ARBA" id="ARBA00004065"/>
    </source>
</evidence>
<comment type="subcellular location">
    <subcellularLocation>
        <location evidence="4 14">Cytoplasm</location>
    </subcellularLocation>
</comment>
<dbReference type="PROSITE" id="PS51975">
    <property type="entry name" value="RNASE_H_2"/>
    <property type="match status" value="1"/>
</dbReference>
<evidence type="ECO:0000313" key="18">
    <source>
        <dbReference type="EMBL" id="HBK54395.1"/>
    </source>
</evidence>
<dbReference type="Pfam" id="PF01351">
    <property type="entry name" value="RNase_HII"/>
    <property type="match status" value="1"/>
</dbReference>
<evidence type="ECO:0000256" key="7">
    <source>
        <dbReference type="ARBA" id="ARBA00019179"/>
    </source>
</evidence>
<keyword evidence="9 14" id="KW-0540">Nuclease</keyword>
<dbReference type="AlphaFoldDB" id="A0A354YYH6"/>
<evidence type="ECO:0000256" key="1">
    <source>
        <dbReference type="ARBA" id="ARBA00000077"/>
    </source>
</evidence>
<comment type="similarity">
    <text evidence="5 14 16">Belongs to the RNase HII family.</text>
</comment>
<evidence type="ECO:0000256" key="16">
    <source>
        <dbReference type="RuleBase" id="RU003515"/>
    </source>
</evidence>
<comment type="caution">
    <text evidence="18">The sequence shown here is derived from an EMBL/GenBank/DDBJ whole genome shotgun (WGS) entry which is preliminary data.</text>
</comment>
<dbReference type="Gene3D" id="3.30.420.10">
    <property type="entry name" value="Ribonuclease H-like superfamily/Ribonuclease H"/>
    <property type="match status" value="1"/>
</dbReference>
<feature type="binding site" evidence="14 15">
    <location>
        <position position="128"/>
    </location>
    <ligand>
        <name>a divalent metal cation</name>
        <dbReference type="ChEBI" id="CHEBI:60240"/>
    </ligand>
</feature>
<dbReference type="SUPFAM" id="SSF53098">
    <property type="entry name" value="Ribonuclease H-like"/>
    <property type="match status" value="1"/>
</dbReference>
<comment type="catalytic activity">
    <reaction evidence="1 14 15 16">
        <text>Endonucleolytic cleavage to 5'-phosphomonoester.</text>
        <dbReference type="EC" id="3.1.26.4"/>
    </reaction>
</comment>
<accession>A0A354YYH6</accession>
<dbReference type="PANTHER" id="PTHR10954">
    <property type="entry name" value="RIBONUCLEASE H2 SUBUNIT A"/>
    <property type="match status" value="1"/>
</dbReference>
<dbReference type="EC" id="3.1.26.4" evidence="6 14"/>
<comment type="cofactor">
    <cofactor evidence="2">
        <name>Mg(2+)</name>
        <dbReference type="ChEBI" id="CHEBI:18420"/>
    </cofactor>
</comment>
<dbReference type="HAMAP" id="MF_00052_B">
    <property type="entry name" value="RNase_HII_B"/>
    <property type="match status" value="1"/>
</dbReference>
<dbReference type="InterPro" id="IPR001352">
    <property type="entry name" value="RNase_HII/HIII"/>
</dbReference>
<keyword evidence="13 14" id="KW-0464">Manganese</keyword>
<comment type="function">
    <text evidence="3 14 16">Endonuclease that specifically degrades the RNA of RNA-DNA hybrids.</text>
</comment>
<dbReference type="EMBL" id="DNZF01000231">
    <property type="protein sequence ID" value="HBK54395.1"/>
    <property type="molecule type" value="Genomic_DNA"/>
</dbReference>
<dbReference type="InterPro" id="IPR036397">
    <property type="entry name" value="RNaseH_sf"/>
</dbReference>
<comment type="cofactor">
    <cofactor evidence="14 15">
        <name>Mn(2+)</name>
        <dbReference type="ChEBI" id="CHEBI:29035"/>
    </cofactor>
    <cofactor evidence="14 15">
        <name>Mg(2+)</name>
        <dbReference type="ChEBI" id="CHEBI:18420"/>
    </cofactor>
    <text evidence="14 15">Manganese or magnesium. Binds 1 divalent metal ion per monomer in the absence of substrate. May bind a second metal ion after substrate binding.</text>
</comment>
<dbReference type="GO" id="GO:0032299">
    <property type="term" value="C:ribonuclease H2 complex"/>
    <property type="evidence" value="ECO:0007669"/>
    <property type="project" value="TreeGrafter"/>
</dbReference>
<dbReference type="GO" id="GO:0005737">
    <property type="term" value="C:cytoplasm"/>
    <property type="evidence" value="ECO:0007669"/>
    <property type="project" value="UniProtKB-SubCell"/>
</dbReference>
<dbReference type="GO" id="GO:0006298">
    <property type="term" value="P:mismatch repair"/>
    <property type="evidence" value="ECO:0007669"/>
    <property type="project" value="TreeGrafter"/>
</dbReference>
<dbReference type="STRING" id="378794.GCA_001570625_00649"/>
<dbReference type="CDD" id="cd07182">
    <property type="entry name" value="RNase_HII_bacteria_HII_like"/>
    <property type="match status" value="1"/>
</dbReference>
<evidence type="ECO:0000256" key="5">
    <source>
        <dbReference type="ARBA" id="ARBA00007383"/>
    </source>
</evidence>
<evidence type="ECO:0000256" key="13">
    <source>
        <dbReference type="ARBA" id="ARBA00023211"/>
    </source>
</evidence>
<evidence type="ECO:0000256" key="10">
    <source>
        <dbReference type="ARBA" id="ARBA00022723"/>
    </source>
</evidence>
<evidence type="ECO:0000256" key="6">
    <source>
        <dbReference type="ARBA" id="ARBA00012180"/>
    </source>
</evidence>
<dbReference type="InterPro" id="IPR024567">
    <property type="entry name" value="RNase_HII/HIII_dom"/>
</dbReference>
<evidence type="ECO:0000256" key="2">
    <source>
        <dbReference type="ARBA" id="ARBA00001946"/>
    </source>
</evidence>
<dbReference type="NCBIfam" id="NF000595">
    <property type="entry name" value="PRK00015.1-3"/>
    <property type="match status" value="1"/>
</dbReference>
<feature type="binding site" evidence="14 15">
    <location>
        <position position="36"/>
    </location>
    <ligand>
        <name>a divalent metal cation</name>
        <dbReference type="ChEBI" id="CHEBI:60240"/>
    </ligand>
</feature>
<evidence type="ECO:0000256" key="4">
    <source>
        <dbReference type="ARBA" id="ARBA00004496"/>
    </source>
</evidence>
<evidence type="ECO:0000256" key="8">
    <source>
        <dbReference type="ARBA" id="ARBA00022490"/>
    </source>
</evidence>
<organism evidence="18 19">
    <name type="scientific">Syntrophomonas wolfei</name>
    <dbReference type="NCBI Taxonomy" id="863"/>
    <lineage>
        <taxon>Bacteria</taxon>
        <taxon>Bacillati</taxon>
        <taxon>Bacillota</taxon>
        <taxon>Clostridia</taxon>
        <taxon>Eubacteriales</taxon>
        <taxon>Syntrophomonadaceae</taxon>
        <taxon>Syntrophomonas</taxon>
    </lineage>
</organism>
<dbReference type="PANTHER" id="PTHR10954:SF18">
    <property type="entry name" value="RIBONUCLEASE HII"/>
    <property type="match status" value="1"/>
</dbReference>
<evidence type="ECO:0000259" key="17">
    <source>
        <dbReference type="PROSITE" id="PS51975"/>
    </source>
</evidence>
<gene>
    <name evidence="14" type="primary">rnhB</name>
    <name evidence="18" type="ORF">DDZ44_10705</name>
</gene>
<evidence type="ECO:0000256" key="11">
    <source>
        <dbReference type="ARBA" id="ARBA00022759"/>
    </source>
</evidence>
<dbReference type="GO" id="GO:0030145">
    <property type="term" value="F:manganese ion binding"/>
    <property type="evidence" value="ECO:0007669"/>
    <property type="project" value="UniProtKB-UniRule"/>
</dbReference>
<dbReference type="Proteomes" id="UP000263273">
    <property type="component" value="Unassembled WGS sequence"/>
</dbReference>
<feature type="binding site" evidence="14 15">
    <location>
        <position position="37"/>
    </location>
    <ligand>
        <name>a divalent metal cation</name>
        <dbReference type="ChEBI" id="CHEBI:60240"/>
    </ligand>
</feature>
<dbReference type="GO" id="GO:0003723">
    <property type="term" value="F:RNA binding"/>
    <property type="evidence" value="ECO:0007669"/>
    <property type="project" value="UniProtKB-UniRule"/>
</dbReference>
<dbReference type="NCBIfam" id="NF000594">
    <property type="entry name" value="PRK00015.1-1"/>
    <property type="match status" value="1"/>
</dbReference>
<protein>
    <recommendedName>
        <fullName evidence="7 14">Ribonuclease HII</fullName>
        <shortName evidence="14">RNase HII</shortName>
        <ecNumber evidence="6 14">3.1.26.4</ecNumber>
    </recommendedName>
</protein>
<evidence type="ECO:0000313" key="19">
    <source>
        <dbReference type="Proteomes" id="UP000263273"/>
    </source>
</evidence>